<dbReference type="InterPro" id="IPR001451">
    <property type="entry name" value="Hexapep"/>
</dbReference>
<dbReference type="InterPro" id="IPR047324">
    <property type="entry name" value="LbH_gamma_CA-like"/>
</dbReference>
<organism evidence="1">
    <name type="scientific">marine sediment metagenome</name>
    <dbReference type="NCBI Taxonomy" id="412755"/>
    <lineage>
        <taxon>unclassified sequences</taxon>
        <taxon>metagenomes</taxon>
        <taxon>ecological metagenomes</taxon>
    </lineage>
</organism>
<dbReference type="CDD" id="cd04645">
    <property type="entry name" value="LbH_gamma_CA_like"/>
    <property type="match status" value="1"/>
</dbReference>
<dbReference type="PANTHER" id="PTHR13061:SF29">
    <property type="entry name" value="GAMMA CARBONIC ANHYDRASE-LIKE 1, MITOCHONDRIAL-RELATED"/>
    <property type="match status" value="1"/>
</dbReference>
<protein>
    <recommendedName>
        <fullName evidence="2">Gamma carbonic anhydrase family protein</fullName>
    </recommendedName>
</protein>
<dbReference type="InterPro" id="IPR011004">
    <property type="entry name" value="Trimer_LpxA-like_sf"/>
</dbReference>
<proteinExistence type="predicted"/>
<comment type="caution">
    <text evidence="1">The sequence shown here is derived from an EMBL/GenBank/DDBJ whole genome shotgun (WGS) entry which is preliminary data.</text>
</comment>
<reference evidence="1" key="1">
    <citation type="journal article" date="2014" name="Front. Microbiol.">
        <title>High frequency of phylogenetically diverse reductive dehalogenase-homologous genes in deep subseafloor sedimentary metagenomes.</title>
        <authorList>
            <person name="Kawai M."/>
            <person name="Futagami T."/>
            <person name="Toyoda A."/>
            <person name="Takaki Y."/>
            <person name="Nishi S."/>
            <person name="Hori S."/>
            <person name="Arai W."/>
            <person name="Tsubouchi T."/>
            <person name="Morono Y."/>
            <person name="Uchiyama I."/>
            <person name="Ito T."/>
            <person name="Fujiyama A."/>
            <person name="Inagaki F."/>
            <person name="Takami H."/>
        </authorList>
    </citation>
    <scope>NUCLEOTIDE SEQUENCE</scope>
    <source>
        <strain evidence="1">Expedition CK06-06</strain>
    </source>
</reference>
<dbReference type="EMBL" id="BARV01036690">
    <property type="protein sequence ID" value="GAI56386.1"/>
    <property type="molecule type" value="Genomic_DNA"/>
</dbReference>
<accession>X1QNM6</accession>
<evidence type="ECO:0000313" key="1">
    <source>
        <dbReference type="EMBL" id="GAI56386.1"/>
    </source>
</evidence>
<name>X1QNM6_9ZZZZ</name>
<dbReference type="Pfam" id="PF00132">
    <property type="entry name" value="Hexapep"/>
    <property type="match status" value="2"/>
</dbReference>
<gene>
    <name evidence="1" type="ORF">S06H3_56944</name>
</gene>
<dbReference type="InterPro" id="IPR050484">
    <property type="entry name" value="Transf_Hexapept/Carb_Anhydrase"/>
</dbReference>
<dbReference type="PANTHER" id="PTHR13061">
    <property type="entry name" value="DYNACTIN SUBUNIT P25"/>
    <property type="match status" value="1"/>
</dbReference>
<dbReference type="SUPFAM" id="SSF51161">
    <property type="entry name" value="Trimeric LpxA-like enzymes"/>
    <property type="match status" value="1"/>
</dbReference>
<dbReference type="AlphaFoldDB" id="X1QNM6"/>
<dbReference type="Gene3D" id="2.160.10.10">
    <property type="entry name" value="Hexapeptide repeat proteins"/>
    <property type="match status" value="1"/>
</dbReference>
<sequence>MIRGLGNKKPKIAESAFVSEAAYVIGDVEIGDNSSVWPGAVIRGDFGSIKIGNNTAIEDNCVIHSGTPSAHIGDVAIGDKVHIGHGAVINCRRIGNNVLIGMNSTILHDAEIGDFCIIAAGCLVRQGMQIPDNSFVAGVPGKIKGKASPEQLWWVKEGPQAYAELVKQYKQQGL</sequence>
<evidence type="ECO:0008006" key="2">
    <source>
        <dbReference type="Google" id="ProtNLM"/>
    </source>
</evidence>